<evidence type="ECO:0000313" key="4">
    <source>
        <dbReference type="EMBL" id="BCA28401.1"/>
    </source>
</evidence>
<reference evidence="4 5" key="1">
    <citation type="journal article" date="2020" name="Microbiol. Resour. Announc.">
        <title>Complete genome sequence of Pseudomonas otitidis strain MrB4, isolated from Lake Biwa in Japan.</title>
        <authorList>
            <person name="Miyazaki K."/>
            <person name="Hase E."/>
            <person name="Maruya T."/>
        </authorList>
    </citation>
    <scope>NUCLEOTIDE SEQUENCE [LARGE SCALE GENOMIC DNA]</scope>
    <source>
        <strain evidence="4 5">MrB4</strain>
    </source>
</reference>
<dbReference type="RefSeq" id="WP_074972617.1">
    <property type="nucleotide sequence ID" value="NZ_AP022642.1"/>
</dbReference>
<sequence length="202" mass="22876">MRKQPRQQRSQQMVADLVEACARVIAREGLPRLSTNLIAAEAGVSVGSLYQYFDCKEALVEALLDRMSQDLVGVIRDNASALLADDVHAAVERLLQAVFAFLDRNASLHLELARHWQDLRTLRVVDEMEQHLFDFCRLYLLRHLREIPIENPLPTLYVVINSALMTIIRFMSHPHPPLTRAELIGALSDMFAAYVKSLGEAE</sequence>
<dbReference type="SUPFAM" id="SSF46689">
    <property type="entry name" value="Homeodomain-like"/>
    <property type="match status" value="1"/>
</dbReference>
<evidence type="ECO:0000256" key="3">
    <source>
        <dbReference type="ARBA" id="ARBA00023163"/>
    </source>
</evidence>
<dbReference type="InterPro" id="IPR001647">
    <property type="entry name" value="HTH_TetR"/>
</dbReference>
<dbReference type="Gene3D" id="1.10.357.10">
    <property type="entry name" value="Tetracycline Repressor, domain 2"/>
    <property type="match status" value="1"/>
</dbReference>
<accession>A0A1I0UNK7</accession>
<evidence type="ECO:0000256" key="1">
    <source>
        <dbReference type="ARBA" id="ARBA00023015"/>
    </source>
</evidence>
<protein>
    <submittedName>
        <fullName evidence="4">Uncharacterized protein</fullName>
    </submittedName>
</protein>
<dbReference type="Proteomes" id="UP000501237">
    <property type="component" value="Chromosome"/>
</dbReference>
<dbReference type="Pfam" id="PF00440">
    <property type="entry name" value="TetR_N"/>
    <property type="match status" value="1"/>
</dbReference>
<dbReference type="PRINTS" id="PR00455">
    <property type="entry name" value="HTHTETR"/>
</dbReference>
<keyword evidence="2" id="KW-0238">DNA-binding</keyword>
<dbReference type="AlphaFoldDB" id="A0A1I0UNK7"/>
<dbReference type="GeneID" id="57397602"/>
<evidence type="ECO:0000256" key="2">
    <source>
        <dbReference type="ARBA" id="ARBA00023125"/>
    </source>
</evidence>
<dbReference type="EMBL" id="AP022642">
    <property type="protein sequence ID" value="BCA28401.1"/>
    <property type="molecule type" value="Genomic_DNA"/>
</dbReference>
<dbReference type="STRING" id="319939.SAMN05216263_11897"/>
<organism evidence="4 5">
    <name type="scientific">Metapseudomonas otitidis</name>
    <dbReference type="NCBI Taxonomy" id="319939"/>
    <lineage>
        <taxon>Bacteria</taxon>
        <taxon>Pseudomonadati</taxon>
        <taxon>Pseudomonadota</taxon>
        <taxon>Gammaproteobacteria</taxon>
        <taxon>Pseudomonadales</taxon>
        <taxon>Pseudomonadaceae</taxon>
        <taxon>Metapseudomonas</taxon>
    </lineage>
</organism>
<keyword evidence="1" id="KW-0805">Transcription regulation</keyword>
<dbReference type="PANTHER" id="PTHR30055:SF234">
    <property type="entry name" value="HTH-TYPE TRANSCRIPTIONAL REGULATOR BETI"/>
    <property type="match status" value="1"/>
</dbReference>
<dbReference type="InterPro" id="IPR050109">
    <property type="entry name" value="HTH-type_TetR-like_transc_reg"/>
</dbReference>
<dbReference type="PANTHER" id="PTHR30055">
    <property type="entry name" value="HTH-TYPE TRANSCRIPTIONAL REGULATOR RUTR"/>
    <property type="match status" value="1"/>
</dbReference>
<dbReference type="InterPro" id="IPR009057">
    <property type="entry name" value="Homeodomain-like_sf"/>
</dbReference>
<dbReference type="GO" id="GO:0003700">
    <property type="term" value="F:DNA-binding transcription factor activity"/>
    <property type="evidence" value="ECO:0007669"/>
    <property type="project" value="TreeGrafter"/>
</dbReference>
<dbReference type="GO" id="GO:0000976">
    <property type="term" value="F:transcription cis-regulatory region binding"/>
    <property type="evidence" value="ECO:0007669"/>
    <property type="project" value="TreeGrafter"/>
</dbReference>
<proteinExistence type="predicted"/>
<gene>
    <name evidence="4" type="ORF">PtoMrB4_23780</name>
</gene>
<name>A0A1I0UNK7_9GAMM</name>
<dbReference type="PROSITE" id="PS50977">
    <property type="entry name" value="HTH_TETR_2"/>
    <property type="match status" value="1"/>
</dbReference>
<evidence type="ECO:0000313" key="5">
    <source>
        <dbReference type="Proteomes" id="UP000501237"/>
    </source>
</evidence>
<dbReference type="KEGG" id="poj:PtoMrB4_23780"/>
<keyword evidence="3" id="KW-0804">Transcription</keyword>